<dbReference type="Gene3D" id="3.40.50.10170">
    <property type="match status" value="1"/>
</dbReference>
<dbReference type="Pfam" id="PF02645">
    <property type="entry name" value="DegV"/>
    <property type="match status" value="1"/>
</dbReference>
<dbReference type="InterPro" id="IPR043168">
    <property type="entry name" value="DegV_C"/>
</dbReference>
<protein>
    <recommendedName>
        <fullName evidence="4">DegV family protein</fullName>
    </recommendedName>
</protein>
<dbReference type="InterPro" id="IPR003797">
    <property type="entry name" value="DegV"/>
</dbReference>
<keyword evidence="1" id="KW-0446">Lipid-binding</keyword>
<reference evidence="3" key="2">
    <citation type="journal article" date="2016" name="Int. J. Syst. Evol. Microbiol.">
        <title>Complete genome sequence and cell structure of Limnochorda pilosa, a Gram-negative spore-former within the phylum Firmicutes.</title>
        <authorList>
            <person name="Watanabe M."/>
            <person name="Kojima H."/>
            <person name="Fukui M."/>
        </authorList>
    </citation>
    <scope>NUCLEOTIDE SEQUENCE [LARGE SCALE GENOMIC DNA]</scope>
    <source>
        <strain evidence="3">HC45</strain>
    </source>
</reference>
<reference evidence="3" key="1">
    <citation type="submission" date="2015-07" db="EMBL/GenBank/DDBJ databases">
        <title>Complete genome sequence and phylogenetic analysis of Limnochorda pilosa.</title>
        <authorList>
            <person name="Watanabe M."/>
            <person name="Kojima H."/>
            <person name="Fukui M."/>
        </authorList>
    </citation>
    <scope>NUCLEOTIDE SEQUENCE [LARGE SCALE GENOMIC DNA]</scope>
    <source>
        <strain evidence="3">HC45</strain>
    </source>
</reference>
<dbReference type="RefSeq" id="WP_068136323.1">
    <property type="nucleotide sequence ID" value="NZ_AP014924.1"/>
</dbReference>
<proteinExistence type="predicted"/>
<dbReference type="Gene3D" id="3.30.1180.10">
    <property type="match status" value="1"/>
</dbReference>
<dbReference type="AlphaFoldDB" id="A0A0K2SK07"/>
<dbReference type="KEGG" id="lpil:LIP_1605"/>
<dbReference type="EMBL" id="AP014924">
    <property type="protein sequence ID" value="BAS27451.1"/>
    <property type="molecule type" value="Genomic_DNA"/>
</dbReference>
<evidence type="ECO:0000313" key="3">
    <source>
        <dbReference type="Proteomes" id="UP000065807"/>
    </source>
</evidence>
<evidence type="ECO:0000313" key="2">
    <source>
        <dbReference type="EMBL" id="BAS27451.1"/>
    </source>
</evidence>
<evidence type="ECO:0008006" key="4">
    <source>
        <dbReference type="Google" id="ProtNLM"/>
    </source>
</evidence>
<dbReference type="PANTHER" id="PTHR33434">
    <property type="entry name" value="DEGV DOMAIN-CONTAINING PROTEIN DR_1986-RELATED"/>
    <property type="match status" value="1"/>
</dbReference>
<name>A0A0K2SK07_LIMPI</name>
<dbReference type="PANTHER" id="PTHR33434:SF2">
    <property type="entry name" value="FATTY ACID-BINDING PROTEIN TM_1468"/>
    <property type="match status" value="1"/>
</dbReference>
<dbReference type="GO" id="GO:0008289">
    <property type="term" value="F:lipid binding"/>
    <property type="evidence" value="ECO:0007669"/>
    <property type="project" value="UniProtKB-KW"/>
</dbReference>
<dbReference type="NCBIfam" id="TIGR00762">
    <property type="entry name" value="DegV"/>
    <property type="match status" value="1"/>
</dbReference>
<evidence type="ECO:0000256" key="1">
    <source>
        <dbReference type="ARBA" id="ARBA00023121"/>
    </source>
</evidence>
<organism evidence="2 3">
    <name type="scientific">Limnochorda pilosa</name>
    <dbReference type="NCBI Taxonomy" id="1555112"/>
    <lineage>
        <taxon>Bacteria</taxon>
        <taxon>Bacillati</taxon>
        <taxon>Bacillota</taxon>
        <taxon>Limnochordia</taxon>
        <taxon>Limnochordales</taxon>
        <taxon>Limnochordaceae</taxon>
        <taxon>Limnochorda</taxon>
    </lineage>
</organism>
<accession>A0A0K2SK07</accession>
<dbReference type="OrthoDB" id="9780660at2"/>
<dbReference type="Proteomes" id="UP000065807">
    <property type="component" value="Chromosome"/>
</dbReference>
<dbReference type="InterPro" id="IPR050270">
    <property type="entry name" value="DegV_domain_contain"/>
</dbReference>
<keyword evidence="3" id="KW-1185">Reference proteome</keyword>
<sequence length="283" mass="30481">MSEATFAVVTDSGSDLPADLARELGIRVVPLSIHFGEETFLDGVTLDGPSFYKRLVEDRQHPPHTTQPTPGAFHEAYGALREQGVRQVLSVHLSSKLSGTIQSAALARGEFDDMEILLVDSLSASMGIGFLALEGARMAREGRSLAEAAEHLETVRNRLQIVFAVDTLEYLARNGRIGRAQSLLGGLLSIKPVLAVVDGEIAPVERTRGKNRALQELVRRTVEYLGDRPARVAVIHSQAEEAATIRAQLEERCRLEDVQVTLLGPTIGTHAGPGTVGVVALPV</sequence>
<dbReference type="SUPFAM" id="SSF82549">
    <property type="entry name" value="DAK1/DegV-like"/>
    <property type="match status" value="1"/>
</dbReference>
<dbReference type="PROSITE" id="PS51482">
    <property type="entry name" value="DEGV"/>
    <property type="match status" value="1"/>
</dbReference>
<gene>
    <name evidence="2" type="ORF">LIP_1605</name>
</gene>
<dbReference type="STRING" id="1555112.LIP_1605"/>